<name>A8S1Z1_ENTBW</name>
<accession>A8S1Z1</accession>
<reference evidence="1 2" key="1">
    <citation type="submission" date="2007-08" db="EMBL/GenBank/DDBJ databases">
        <authorList>
            <person name="Fulton L."/>
            <person name="Clifton S."/>
            <person name="Fulton B."/>
            <person name="Xu J."/>
            <person name="Minx P."/>
            <person name="Pepin K.H."/>
            <person name="Johnson M."/>
            <person name="Thiruvilangam P."/>
            <person name="Bhonagiri V."/>
            <person name="Nash W.E."/>
            <person name="Mardis E.R."/>
            <person name="Wilson R.K."/>
        </authorList>
    </citation>
    <scope>NUCLEOTIDE SEQUENCE [LARGE SCALE GENOMIC DNA]</scope>
    <source>
        <strain evidence="2">ATCC BAA-613 / DSM 15670 / CCUG 46953 / JCM 12243 / WAL 16351</strain>
    </source>
</reference>
<dbReference type="HOGENOM" id="CLU_1793090_0_0_9"/>
<proteinExistence type="predicted"/>
<dbReference type="AlphaFoldDB" id="A8S1Z1"/>
<gene>
    <name evidence="1" type="ORF">CLOBOL_06217</name>
</gene>
<reference evidence="1 2" key="2">
    <citation type="submission" date="2007-09" db="EMBL/GenBank/DDBJ databases">
        <title>Draft genome sequence of Clostridium bolteae (ATCC BAA-613).</title>
        <authorList>
            <person name="Sudarsanam P."/>
            <person name="Ley R."/>
            <person name="Guruge J."/>
            <person name="Turnbaugh P.J."/>
            <person name="Mahowald M."/>
            <person name="Liep D."/>
            <person name="Gordon J."/>
        </authorList>
    </citation>
    <scope>NUCLEOTIDE SEQUENCE [LARGE SCALE GENOMIC DNA]</scope>
    <source>
        <strain evidence="2">ATCC BAA-613 / DSM 15670 / CCUG 46953 / JCM 12243 / WAL 16351</strain>
    </source>
</reference>
<organism evidence="1 2">
    <name type="scientific">Enterocloster bolteae (strain ATCC BAA-613 / DSM 15670 / CCUG 46953 / JCM 12243 / WAL 16351)</name>
    <name type="common">Clostridium bolteae</name>
    <dbReference type="NCBI Taxonomy" id="411902"/>
    <lineage>
        <taxon>Bacteria</taxon>
        <taxon>Bacillati</taxon>
        <taxon>Bacillota</taxon>
        <taxon>Clostridia</taxon>
        <taxon>Lachnospirales</taxon>
        <taxon>Lachnospiraceae</taxon>
        <taxon>Enterocloster</taxon>
    </lineage>
</organism>
<dbReference type="PaxDb" id="411902-CLOBOL_06217"/>
<evidence type="ECO:0000313" key="1">
    <source>
        <dbReference type="EMBL" id="EDP13652.1"/>
    </source>
</evidence>
<comment type="caution">
    <text evidence="1">The sequence shown here is derived from an EMBL/GenBank/DDBJ whole genome shotgun (WGS) entry which is preliminary data.</text>
</comment>
<evidence type="ECO:0000313" key="2">
    <source>
        <dbReference type="Proteomes" id="UP000005396"/>
    </source>
</evidence>
<dbReference type="EMBL" id="ABCC02000047">
    <property type="protein sequence ID" value="EDP13652.1"/>
    <property type="molecule type" value="Genomic_DNA"/>
</dbReference>
<dbReference type="Proteomes" id="UP000005396">
    <property type="component" value="Unassembled WGS sequence"/>
</dbReference>
<protein>
    <submittedName>
        <fullName evidence="1">Uncharacterized protein</fullName>
    </submittedName>
</protein>
<sequence length="144" mass="16120">MNAGQCLLMPWTCIVQQKKIHIGPCNKGGALRLYQSARKAVKQIRVRQHGAVGAAALMVIGSDHVQHIRRQKPALPAGKHVRTDPGLKLDGASQHVDQFQFLMPMPWDTAVRVQIQIIQIHLHGKCRRAVAGYFLQISIYFQIV</sequence>